<sequence length="140" mass="15801">MGWPEHFYKGRQQTQNSEGFRQHANSLSARAMQLSIYGSMVNIRRRFQSYPGSNSIKPLHSVSYPTIPTHHGRPLVSVRSEGSASVRKKLEGRKFTGEITRTPLQSTVSKESHVLEDSSDEDEVIVRIDSPSRLSFRQGS</sequence>
<feature type="region of interest" description="Disordered" evidence="1">
    <location>
        <begin position="64"/>
        <end position="83"/>
    </location>
</feature>
<name>A0AA88CWH7_FICCA</name>
<feature type="compositionally biased region" description="Polar residues" evidence="1">
    <location>
        <begin position="11"/>
        <end position="20"/>
    </location>
</feature>
<feature type="region of interest" description="Disordered" evidence="1">
    <location>
        <begin position="97"/>
        <end position="122"/>
    </location>
</feature>
<proteinExistence type="predicted"/>
<keyword evidence="3" id="KW-1185">Reference proteome</keyword>
<dbReference type="Proteomes" id="UP001187192">
    <property type="component" value="Unassembled WGS sequence"/>
</dbReference>
<evidence type="ECO:0000256" key="1">
    <source>
        <dbReference type="SAM" id="MobiDB-lite"/>
    </source>
</evidence>
<evidence type="ECO:0000313" key="3">
    <source>
        <dbReference type="Proteomes" id="UP001187192"/>
    </source>
</evidence>
<protein>
    <submittedName>
        <fullName evidence="2">Uncharacterized protein</fullName>
    </submittedName>
</protein>
<comment type="caution">
    <text evidence="2">The sequence shown here is derived from an EMBL/GenBank/DDBJ whole genome shotgun (WGS) entry which is preliminary data.</text>
</comment>
<feature type="region of interest" description="Disordered" evidence="1">
    <location>
        <begin position="1"/>
        <end position="20"/>
    </location>
</feature>
<gene>
    <name evidence="2" type="ORF">TIFTF001_048359</name>
</gene>
<evidence type="ECO:0000313" key="2">
    <source>
        <dbReference type="EMBL" id="GMN34540.1"/>
    </source>
</evidence>
<accession>A0AA88CWH7</accession>
<dbReference type="AlphaFoldDB" id="A0AA88CWH7"/>
<reference evidence="2" key="1">
    <citation type="submission" date="2023-07" db="EMBL/GenBank/DDBJ databases">
        <title>draft genome sequence of fig (Ficus carica).</title>
        <authorList>
            <person name="Takahashi T."/>
            <person name="Nishimura K."/>
        </authorList>
    </citation>
    <scope>NUCLEOTIDE SEQUENCE</scope>
</reference>
<organism evidence="2 3">
    <name type="scientific">Ficus carica</name>
    <name type="common">Common fig</name>
    <dbReference type="NCBI Taxonomy" id="3494"/>
    <lineage>
        <taxon>Eukaryota</taxon>
        <taxon>Viridiplantae</taxon>
        <taxon>Streptophyta</taxon>
        <taxon>Embryophyta</taxon>
        <taxon>Tracheophyta</taxon>
        <taxon>Spermatophyta</taxon>
        <taxon>Magnoliopsida</taxon>
        <taxon>eudicotyledons</taxon>
        <taxon>Gunneridae</taxon>
        <taxon>Pentapetalae</taxon>
        <taxon>rosids</taxon>
        <taxon>fabids</taxon>
        <taxon>Rosales</taxon>
        <taxon>Moraceae</taxon>
        <taxon>Ficeae</taxon>
        <taxon>Ficus</taxon>
    </lineage>
</organism>
<dbReference type="EMBL" id="BTGU01006100">
    <property type="protein sequence ID" value="GMN34540.1"/>
    <property type="molecule type" value="Genomic_DNA"/>
</dbReference>